<keyword evidence="3 10" id="KW-0863">Zinc-finger</keyword>
<dbReference type="GO" id="GO:0003700">
    <property type="term" value="F:DNA-binding transcription factor activity"/>
    <property type="evidence" value="ECO:0007669"/>
    <property type="project" value="InterPro"/>
</dbReference>
<evidence type="ECO:0000256" key="3">
    <source>
        <dbReference type="ARBA" id="ARBA00022771"/>
    </source>
</evidence>
<protein>
    <submittedName>
        <fullName evidence="13">Uncharacterized protein</fullName>
    </submittedName>
</protein>
<name>G0M9H8_CAEBE</name>
<evidence type="ECO:0000256" key="4">
    <source>
        <dbReference type="ARBA" id="ARBA00022833"/>
    </source>
</evidence>
<dbReference type="PANTHER" id="PTHR45680">
    <property type="entry name" value="NUCLEAR HORMONE RECEPTOR FAMILY"/>
    <property type="match status" value="1"/>
</dbReference>
<dbReference type="AlphaFoldDB" id="G0M9H8"/>
<keyword evidence="14" id="KW-1185">Reference proteome</keyword>
<dbReference type="PRINTS" id="PR00047">
    <property type="entry name" value="STROIDFINGER"/>
</dbReference>
<dbReference type="Pfam" id="PF00104">
    <property type="entry name" value="Hormone_recep"/>
    <property type="match status" value="2"/>
</dbReference>
<accession>G0M9H8</accession>
<evidence type="ECO:0000256" key="10">
    <source>
        <dbReference type="RuleBase" id="RU004334"/>
    </source>
</evidence>
<keyword evidence="8 10" id="KW-0675">Receptor</keyword>
<gene>
    <name evidence="13" type="ORF">CAEBREN_16257</name>
</gene>
<dbReference type="Gene3D" id="1.10.565.10">
    <property type="entry name" value="Retinoid X Receptor"/>
    <property type="match status" value="2"/>
</dbReference>
<dbReference type="InterPro" id="IPR035500">
    <property type="entry name" value="NHR-like_dom_sf"/>
</dbReference>
<feature type="domain" description="NR LBD" evidence="12">
    <location>
        <begin position="479"/>
        <end position="752"/>
    </location>
</feature>
<dbReference type="InterPro" id="IPR001628">
    <property type="entry name" value="Znf_hrmn_rcpt"/>
</dbReference>
<proteinExistence type="inferred from homology"/>
<dbReference type="PANTHER" id="PTHR45680:SF9">
    <property type="entry name" value="NUCLEAR HORMONE RECEPTOR FAMILY-RELATED"/>
    <property type="match status" value="1"/>
</dbReference>
<sequence>MPAPLHITGPCEICGQPAHGKHFGVLSCRACAAFFRRAARINSKSQDIVCQKGNCTATDSGVFFCKACRLKKCYEMGMDSSKFQSDRDLISSSLQHAPKRAKLSPPQSLANFLGRPELILMCEPDKASTSKIIIDVSFLVDKAVKAFQTPTSFPSPCHFDNSLEQMTLALEDIHIAEANPKLEFQTKVGQNELFTFWEESFIKTVRWFSMFREFAELPMEVKLVILKSSWLLWIRLEKQAETANLHRKQLLGSDVYMSGEGRCMNMKNFDVDLSFCSNYSMDQMRPLVSAYVDEAWKPSVEALIKLEPTNVELNFMLIQLCLNDALKKFSGENSRAIERLLAIQADNLHDYYTRKMKTPNYSGRLTKMMKVIQYIEADARGQRERVHLAKVFDIFNMDFSHPEIGVFFCKACRLKKCYEMGMDSSKFQSDRDLISSSLQHLPKRAKLSPPQSLANFLGRPELFLSCEPDKASTSKFIIDCSFLIDKALKAFQEPTLLPVPCQFGNSLEQMTLALEDIQTAESNLRLEFQTKVGQNETFTFFEESFNKALRWFLEFPEFTELPLNVKIDILKSSWLLWIRLEKLAETANCHRKQLLGADVFMAGEGKCMNLKNFDVDMSYCTNYSMDQIKPFMIPDVDNIWKPAVEALVKLEPTNVELNFMLIQFCLNDALKKSSGETARTIEKLLANQADHLHDYYVRTMRTPNYSGRLATMMKIINYIEADVRSQREKVHLARMLDIFHMDYSHPEMFEIF</sequence>
<dbReference type="HOGENOM" id="CLU_017245_0_0_1"/>
<organism evidence="14">
    <name type="scientific">Caenorhabditis brenneri</name>
    <name type="common">Nematode worm</name>
    <dbReference type="NCBI Taxonomy" id="135651"/>
    <lineage>
        <taxon>Eukaryota</taxon>
        <taxon>Metazoa</taxon>
        <taxon>Ecdysozoa</taxon>
        <taxon>Nematoda</taxon>
        <taxon>Chromadorea</taxon>
        <taxon>Rhabditida</taxon>
        <taxon>Rhabditina</taxon>
        <taxon>Rhabditomorpha</taxon>
        <taxon>Rhabditoidea</taxon>
        <taxon>Rhabditidae</taxon>
        <taxon>Peloderinae</taxon>
        <taxon>Caenorhabditis</taxon>
    </lineage>
</organism>
<dbReference type="GO" id="GO:0005634">
    <property type="term" value="C:nucleus"/>
    <property type="evidence" value="ECO:0007669"/>
    <property type="project" value="UniProtKB-SubCell"/>
</dbReference>
<feature type="domain" description="Nuclear receptor" evidence="11">
    <location>
        <begin position="8"/>
        <end position="85"/>
    </location>
</feature>
<keyword evidence="4 10" id="KW-0862">Zinc</keyword>
<dbReference type="GO" id="GO:0008270">
    <property type="term" value="F:zinc ion binding"/>
    <property type="evidence" value="ECO:0007669"/>
    <property type="project" value="UniProtKB-KW"/>
</dbReference>
<comment type="similarity">
    <text evidence="1 10">Belongs to the nuclear hormone receptor family.</text>
</comment>
<evidence type="ECO:0000256" key="6">
    <source>
        <dbReference type="ARBA" id="ARBA00023125"/>
    </source>
</evidence>
<evidence type="ECO:0000256" key="5">
    <source>
        <dbReference type="ARBA" id="ARBA00023015"/>
    </source>
</evidence>
<dbReference type="SMART" id="SM00399">
    <property type="entry name" value="ZnF_C4"/>
    <property type="match status" value="1"/>
</dbReference>
<keyword evidence="2 10" id="KW-0479">Metal-binding</keyword>
<dbReference type="SUPFAM" id="SSF57716">
    <property type="entry name" value="Glucocorticoid receptor-like (DNA-binding domain)"/>
    <property type="match status" value="2"/>
</dbReference>
<dbReference type="InterPro" id="IPR013088">
    <property type="entry name" value="Znf_NHR/GATA"/>
</dbReference>
<dbReference type="EMBL" id="GL379787">
    <property type="protein sequence ID" value="EGT30730.1"/>
    <property type="molecule type" value="Genomic_DNA"/>
</dbReference>
<evidence type="ECO:0000313" key="14">
    <source>
        <dbReference type="Proteomes" id="UP000008068"/>
    </source>
</evidence>
<evidence type="ECO:0000313" key="13">
    <source>
        <dbReference type="EMBL" id="EGT30730.1"/>
    </source>
</evidence>
<dbReference type="SMART" id="SM00430">
    <property type="entry name" value="HOLI"/>
    <property type="match status" value="2"/>
</dbReference>
<dbReference type="STRING" id="135651.G0M9H8"/>
<dbReference type="GO" id="GO:0043565">
    <property type="term" value="F:sequence-specific DNA binding"/>
    <property type="evidence" value="ECO:0007669"/>
    <property type="project" value="InterPro"/>
</dbReference>
<keyword evidence="6 10" id="KW-0238">DNA-binding</keyword>
<dbReference type="Pfam" id="PF00105">
    <property type="entry name" value="zf-C4"/>
    <property type="match status" value="1"/>
</dbReference>
<keyword evidence="9 10" id="KW-0539">Nucleus</keyword>
<dbReference type="OrthoDB" id="5841316at2759"/>
<evidence type="ECO:0000256" key="2">
    <source>
        <dbReference type="ARBA" id="ARBA00022723"/>
    </source>
</evidence>
<dbReference type="eggNOG" id="KOG3575">
    <property type="taxonomic scope" value="Eukaryota"/>
</dbReference>
<dbReference type="FunCoup" id="G0M9H8">
    <property type="interactions" value="124"/>
</dbReference>
<dbReference type="Proteomes" id="UP000008068">
    <property type="component" value="Unassembled WGS sequence"/>
</dbReference>
<dbReference type="Gene3D" id="3.30.50.10">
    <property type="entry name" value="Erythroid Transcription Factor GATA-1, subunit A"/>
    <property type="match status" value="2"/>
</dbReference>
<dbReference type="InterPro" id="IPR000536">
    <property type="entry name" value="Nucl_hrmn_rcpt_lig-bd"/>
</dbReference>
<dbReference type="PROSITE" id="PS51030">
    <property type="entry name" value="NUCLEAR_REC_DBD_2"/>
    <property type="match status" value="1"/>
</dbReference>
<dbReference type="SUPFAM" id="SSF48508">
    <property type="entry name" value="Nuclear receptor ligand-binding domain"/>
    <property type="match status" value="2"/>
</dbReference>
<evidence type="ECO:0000256" key="7">
    <source>
        <dbReference type="ARBA" id="ARBA00023163"/>
    </source>
</evidence>
<evidence type="ECO:0000259" key="12">
    <source>
        <dbReference type="PROSITE" id="PS51843"/>
    </source>
</evidence>
<evidence type="ECO:0000259" key="11">
    <source>
        <dbReference type="PROSITE" id="PS51030"/>
    </source>
</evidence>
<evidence type="ECO:0000256" key="8">
    <source>
        <dbReference type="ARBA" id="ARBA00023170"/>
    </source>
</evidence>
<feature type="domain" description="NR LBD" evidence="12">
    <location>
        <begin position="162"/>
        <end position="408"/>
    </location>
</feature>
<dbReference type="PROSITE" id="PS00031">
    <property type="entry name" value="NUCLEAR_REC_DBD_1"/>
    <property type="match status" value="1"/>
</dbReference>
<reference evidence="14" key="1">
    <citation type="submission" date="2011-07" db="EMBL/GenBank/DDBJ databases">
        <authorList>
            <consortium name="Caenorhabditis brenneri Sequencing and Analysis Consortium"/>
            <person name="Wilson R.K."/>
        </authorList>
    </citation>
    <scope>NUCLEOTIDE SEQUENCE [LARGE SCALE GENOMIC DNA]</scope>
    <source>
        <strain evidence="14">PB2801</strain>
    </source>
</reference>
<evidence type="ECO:0000256" key="9">
    <source>
        <dbReference type="ARBA" id="ARBA00023242"/>
    </source>
</evidence>
<comment type="subcellular location">
    <subcellularLocation>
        <location evidence="10">Nucleus</location>
    </subcellularLocation>
</comment>
<keyword evidence="7 10" id="KW-0804">Transcription</keyword>
<keyword evidence="5 10" id="KW-0805">Transcription regulation</keyword>
<dbReference type="InParanoid" id="G0M9H8"/>
<dbReference type="PROSITE" id="PS51843">
    <property type="entry name" value="NR_LBD"/>
    <property type="match status" value="2"/>
</dbReference>
<evidence type="ECO:0000256" key="1">
    <source>
        <dbReference type="ARBA" id="ARBA00005993"/>
    </source>
</evidence>
<dbReference type="InterPro" id="IPR051152">
    <property type="entry name" value="C.elegans_Orphan_NR"/>
</dbReference>